<sequence length="886" mass="101376">MEEESDVDISTLPIEEDNMDLDCESLIQALNFYNKIVELSEPKELRKRSRKLLHINALAIVKIVASQNTYIAQLEGRMQEMEKTLATKISSDQNLISEAVASEMAKHLPIAPTHAQIPSYAAMTAHKEKETASKAHDKRERSKNRLKPDKKFLTAIKPLDTTTSSNSTKVAVQSKIDIKKAKIGIKNVKFIKNGGLLVETESEEDLDKLIEEFKQIDELSNKYTINKPIDRKPQIICFDVSKDLEEKQLLEYMEMQFAEEGARDEKNFSIKHHFPSKKGINWIVEEFISKTIEKYTFNTTDNIEAQIKHIQDDIKQACSNTNLKHSRYHQPKNAVWWTKELKIKRSKTRALRRLCQKEKNDNIRLIKLKAYKKSQAEYKKLILNTKATKFKLFISNITTSNIFGKNFKTLTDKKKRATSLSHIQKEDGSFTASIHETHLEILKFHFPCILTDNFTLSPFENNDTFIPITTTEIETVLDRIKPRKAAGIDGIPGEIVKELYYAKPSWFTNLFNILLMTGYFPNLWKQARIVLIPKTNRDYTRPPICILPCWGKVFDKIIAERLTYYLEDQHLLSNKQFGFRKQKSTIDALQCIKDFISNAQTSNHLTCIISLDIANAFNSTTCTLLKHLLSSLDIPNYLKNILFSFLEDRHVILGDINHKYNIGIPQGSCLGPILWNIFINDLLGIDLGPSSHIQAFADDVHENSLYSIYTDGSRMDNHTGSAFVVFRDGVEIHHDTSRLNNEATVFQAELHAIEIAIHYIVKNNINNAAIITDSRSTLMALANPRNYDPNILRIKNTIKNFKHIISFHWIKAHIGIQSGPMVGHCAACPWRAQVHGVWAGVFAVRGWGCFRDTDHLSRVPSGWAYLQFSALPYWGGAEPDNYIRVL</sequence>
<evidence type="ECO:0000313" key="4">
    <source>
        <dbReference type="Proteomes" id="UP001054837"/>
    </source>
</evidence>
<dbReference type="InterPro" id="IPR012337">
    <property type="entry name" value="RNaseH-like_sf"/>
</dbReference>
<dbReference type="EMBL" id="BPLQ01012441">
    <property type="protein sequence ID" value="GIY65501.1"/>
    <property type="molecule type" value="Genomic_DNA"/>
</dbReference>
<dbReference type="GO" id="GO:0042575">
    <property type="term" value="C:DNA polymerase complex"/>
    <property type="evidence" value="ECO:0007669"/>
    <property type="project" value="UniProtKB-ARBA"/>
</dbReference>
<dbReference type="SUPFAM" id="SSF56672">
    <property type="entry name" value="DNA/RNA polymerases"/>
    <property type="match status" value="1"/>
</dbReference>
<dbReference type="AlphaFoldDB" id="A0AAV4V5U4"/>
<dbReference type="Pfam" id="PF00075">
    <property type="entry name" value="RNase_H"/>
    <property type="match status" value="1"/>
</dbReference>
<feature type="domain" description="Reverse transcriptase" evidence="2">
    <location>
        <begin position="513"/>
        <end position="757"/>
    </location>
</feature>
<name>A0AAV4V5U4_9ARAC</name>
<feature type="region of interest" description="Disordered" evidence="1">
    <location>
        <begin position="127"/>
        <end position="146"/>
    </location>
</feature>
<evidence type="ECO:0000313" key="3">
    <source>
        <dbReference type="EMBL" id="GIY65501.1"/>
    </source>
</evidence>
<gene>
    <name evidence="3" type="primary">R1A1-elementORF2_491</name>
    <name evidence="3" type="ORF">CDAR_187221</name>
</gene>
<dbReference type="Gene3D" id="3.30.420.10">
    <property type="entry name" value="Ribonuclease H-like superfamily/Ribonuclease H"/>
    <property type="match status" value="1"/>
</dbReference>
<dbReference type="CDD" id="cd01650">
    <property type="entry name" value="RT_nLTR_like"/>
    <property type="match status" value="1"/>
</dbReference>
<dbReference type="Proteomes" id="UP001054837">
    <property type="component" value="Unassembled WGS sequence"/>
</dbReference>
<dbReference type="GO" id="GO:0071897">
    <property type="term" value="P:DNA biosynthetic process"/>
    <property type="evidence" value="ECO:0007669"/>
    <property type="project" value="UniProtKB-ARBA"/>
</dbReference>
<keyword evidence="4" id="KW-1185">Reference proteome</keyword>
<comment type="caution">
    <text evidence="3">The sequence shown here is derived from an EMBL/GenBank/DDBJ whole genome shotgun (WGS) entry which is preliminary data.</text>
</comment>
<accession>A0AAV4V5U4</accession>
<dbReference type="InterPro" id="IPR002156">
    <property type="entry name" value="RNaseH_domain"/>
</dbReference>
<dbReference type="GO" id="GO:0003676">
    <property type="term" value="F:nucleic acid binding"/>
    <property type="evidence" value="ECO:0007669"/>
    <property type="project" value="InterPro"/>
</dbReference>
<dbReference type="GO" id="GO:0004523">
    <property type="term" value="F:RNA-DNA hybrid ribonuclease activity"/>
    <property type="evidence" value="ECO:0007669"/>
    <property type="project" value="InterPro"/>
</dbReference>
<evidence type="ECO:0000256" key="1">
    <source>
        <dbReference type="SAM" id="MobiDB-lite"/>
    </source>
</evidence>
<dbReference type="InterPro" id="IPR036397">
    <property type="entry name" value="RNaseH_sf"/>
</dbReference>
<dbReference type="CDD" id="cd09276">
    <property type="entry name" value="Rnase_HI_RT_non_LTR"/>
    <property type="match status" value="1"/>
</dbReference>
<reference evidence="3 4" key="1">
    <citation type="submission" date="2021-06" db="EMBL/GenBank/DDBJ databases">
        <title>Caerostris darwini draft genome.</title>
        <authorList>
            <person name="Kono N."/>
            <person name="Arakawa K."/>
        </authorList>
    </citation>
    <scope>NUCLEOTIDE SEQUENCE [LARGE SCALE GENOMIC DNA]</scope>
</reference>
<dbReference type="PROSITE" id="PS50878">
    <property type="entry name" value="RT_POL"/>
    <property type="match status" value="1"/>
</dbReference>
<dbReference type="InterPro" id="IPR000477">
    <property type="entry name" value="RT_dom"/>
</dbReference>
<organism evidence="3 4">
    <name type="scientific">Caerostris darwini</name>
    <dbReference type="NCBI Taxonomy" id="1538125"/>
    <lineage>
        <taxon>Eukaryota</taxon>
        <taxon>Metazoa</taxon>
        <taxon>Ecdysozoa</taxon>
        <taxon>Arthropoda</taxon>
        <taxon>Chelicerata</taxon>
        <taxon>Arachnida</taxon>
        <taxon>Araneae</taxon>
        <taxon>Araneomorphae</taxon>
        <taxon>Entelegynae</taxon>
        <taxon>Araneoidea</taxon>
        <taxon>Araneidae</taxon>
        <taxon>Caerostris</taxon>
    </lineage>
</organism>
<dbReference type="Pfam" id="PF00078">
    <property type="entry name" value="RVT_1"/>
    <property type="match status" value="1"/>
</dbReference>
<proteinExistence type="predicted"/>
<evidence type="ECO:0000259" key="2">
    <source>
        <dbReference type="PROSITE" id="PS50878"/>
    </source>
</evidence>
<dbReference type="InterPro" id="IPR043502">
    <property type="entry name" value="DNA/RNA_pol_sf"/>
</dbReference>
<protein>
    <recommendedName>
        <fullName evidence="2">Reverse transcriptase domain-containing protein</fullName>
    </recommendedName>
</protein>
<feature type="compositionally biased region" description="Basic and acidic residues" evidence="1">
    <location>
        <begin position="127"/>
        <end position="140"/>
    </location>
</feature>
<dbReference type="SUPFAM" id="SSF53098">
    <property type="entry name" value="Ribonuclease H-like"/>
    <property type="match status" value="1"/>
</dbReference>
<dbReference type="PANTHER" id="PTHR19446">
    <property type="entry name" value="REVERSE TRANSCRIPTASES"/>
    <property type="match status" value="1"/>
</dbReference>